<protein>
    <recommendedName>
        <fullName evidence="3">GPCR family 3 nine cysteines domain-containing protein</fullName>
    </recommendedName>
</protein>
<sequence>CEERPASSSSSNYNYDTAALFRQHECTCTGSVGKGDNGLRLLSDTKNVNLSIKIFQNQSFQRVHVGRMDSKAPDGKKFTLNKNAIVPPHARCVESCPRGYSRVVEEGKHVCCYNCRKCPEERICPNR</sequence>
<gene>
    <name evidence="1" type="ORF">L345_16592</name>
</gene>
<dbReference type="InterPro" id="IPR000068">
    <property type="entry name" value="GPCR_3_Ca_sens_rcpt-rel"/>
</dbReference>
<evidence type="ECO:0000313" key="2">
    <source>
        <dbReference type="Proteomes" id="UP000018936"/>
    </source>
</evidence>
<organism evidence="1 2">
    <name type="scientific">Ophiophagus hannah</name>
    <name type="common">King cobra</name>
    <name type="synonym">Naja hannah</name>
    <dbReference type="NCBI Taxonomy" id="8665"/>
    <lineage>
        <taxon>Eukaryota</taxon>
        <taxon>Metazoa</taxon>
        <taxon>Chordata</taxon>
        <taxon>Craniata</taxon>
        <taxon>Vertebrata</taxon>
        <taxon>Euteleostomi</taxon>
        <taxon>Lepidosauria</taxon>
        <taxon>Squamata</taxon>
        <taxon>Bifurcata</taxon>
        <taxon>Unidentata</taxon>
        <taxon>Episquamata</taxon>
        <taxon>Toxicofera</taxon>
        <taxon>Serpentes</taxon>
        <taxon>Colubroidea</taxon>
        <taxon>Elapidae</taxon>
        <taxon>Elapinae</taxon>
        <taxon>Ophiophagus</taxon>
    </lineage>
</organism>
<evidence type="ECO:0008006" key="3">
    <source>
        <dbReference type="Google" id="ProtNLM"/>
    </source>
</evidence>
<dbReference type="Gene3D" id="2.10.50.30">
    <property type="entry name" value="GPCR, family 3, nine cysteines domain"/>
    <property type="match status" value="1"/>
</dbReference>
<dbReference type="GO" id="GO:0004930">
    <property type="term" value="F:G protein-coupled receptor activity"/>
    <property type="evidence" value="ECO:0007669"/>
    <property type="project" value="InterPro"/>
</dbReference>
<dbReference type="PANTHER" id="PTHR24061">
    <property type="entry name" value="CALCIUM-SENSING RECEPTOR-RELATED"/>
    <property type="match status" value="1"/>
</dbReference>
<dbReference type="EMBL" id="AZIM01007905">
    <property type="protein sequence ID" value="ETE57690.1"/>
    <property type="molecule type" value="Genomic_DNA"/>
</dbReference>
<accession>V8N6F4</accession>
<name>V8N6F4_OPHHA</name>
<evidence type="ECO:0000313" key="1">
    <source>
        <dbReference type="EMBL" id="ETE57690.1"/>
    </source>
</evidence>
<comment type="caution">
    <text evidence="1">The sequence shown here is derived from an EMBL/GenBank/DDBJ whole genome shotgun (WGS) entry which is preliminary data.</text>
</comment>
<feature type="non-terminal residue" evidence="1">
    <location>
        <position position="127"/>
    </location>
</feature>
<dbReference type="PANTHER" id="PTHR24061:SF599">
    <property type="entry name" value="G-PROTEIN COUPLED RECEPTORS FAMILY 3 PROFILE DOMAIN-CONTAINING PROTEIN"/>
    <property type="match status" value="1"/>
</dbReference>
<dbReference type="Proteomes" id="UP000018936">
    <property type="component" value="Unassembled WGS sequence"/>
</dbReference>
<dbReference type="AlphaFoldDB" id="V8N6F4"/>
<proteinExistence type="predicted"/>
<keyword evidence="2" id="KW-1185">Reference proteome</keyword>
<reference evidence="1 2" key="1">
    <citation type="journal article" date="2013" name="Proc. Natl. Acad. Sci. U.S.A.">
        <title>The king cobra genome reveals dynamic gene evolution and adaptation in the snake venom system.</title>
        <authorList>
            <person name="Vonk F.J."/>
            <person name="Casewell N.R."/>
            <person name="Henkel C.V."/>
            <person name="Heimberg A.M."/>
            <person name="Jansen H.J."/>
            <person name="McCleary R.J."/>
            <person name="Kerkkamp H.M."/>
            <person name="Vos R.A."/>
            <person name="Guerreiro I."/>
            <person name="Calvete J.J."/>
            <person name="Wuster W."/>
            <person name="Woods A.E."/>
            <person name="Logan J.M."/>
            <person name="Harrison R.A."/>
            <person name="Castoe T.A."/>
            <person name="de Koning A.P."/>
            <person name="Pollock D.D."/>
            <person name="Yandell M."/>
            <person name="Calderon D."/>
            <person name="Renjifo C."/>
            <person name="Currier R.B."/>
            <person name="Salgado D."/>
            <person name="Pla D."/>
            <person name="Sanz L."/>
            <person name="Hyder A.S."/>
            <person name="Ribeiro J.M."/>
            <person name="Arntzen J.W."/>
            <person name="van den Thillart G.E."/>
            <person name="Boetzer M."/>
            <person name="Pirovano W."/>
            <person name="Dirks R.P."/>
            <person name="Spaink H.P."/>
            <person name="Duboule D."/>
            <person name="McGlinn E."/>
            <person name="Kini R.M."/>
            <person name="Richardson M.K."/>
        </authorList>
    </citation>
    <scope>NUCLEOTIDE SEQUENCE</scope>
    <source>
        <tissue evidence="1">Blood</tissue>
    </source>
</reference>
<feature type="non-terminal residue" evidence="1">
    <location>
        <position position="1"/>
    </location>
</feature>
<dbReference type="GO" id="GO:0005886">
    <property type="term" value="C:plasma membrane"/>
    <property type="evidence" value="ECO:0007669"/>
    <property type="project" value="TreeGrafter"/>
</dbReference>
<dbReference type="InterPro" id="IPR038550">
    <property type="entry name" value="GPCR_3_9-Cys_sf"/>
</dbReference>
<dbReference type="OrthoDB" id="5984008at2759"/>